<dbReference type="EMBL" id="JBHTIF010000001">
    <property type="protein sequence ID" value="MFD0724313.1"/>
    <property type="molecule type" value="Genomic_DNA"/>
</dbReference>
<gene>
    <name evidence="1" type="ORF">ACFQ0E_01750</name>
</gene>
<dbReference type="Proteomes" id="UP001597110">
    <property type="component" value="Unassembled WGS sequence"/>
</dbReference>
<sequence length="163" mass="18320">MRARRKPRAINFDTATHEELDNYGMGLLALDDAPELSKVLRGHLLIERTIETSIARKLEKPKKFFDNHRVTFEMKVDLADALGVLPAPYVSAAKALNHIRNAYAHREDHKLSIEELNALKIKWVPIQEQAYAVASAKGPEEAAGLAVIFLNWSFLRLLHPSGS</sequence>
<evidence type="ECO:0008006" key="3">
    <source>
        <dbReference type="Google" id="ProtNLM"/>
    </source>
</evidence>
<accession>A0ABW2YBQ0</accession>
<evidence type="ECO:0000313" key="2">
    <source>
        <dbReference type="Proteomes" id="UP001597110"/>
    </source>
</evidence>
<evidence type="ECO:0000313" key="1">
    <source>
        <dbReference type="EMBL" id="MFD0724313.1"/>
    </source>
</evidence>
<name>A0ABW2YBQ0_9GAMM</name>
<keyword evidence="2" id="KW-1185">Reference proteome</keyword>
<organism evidence="1 2">
    <name type="scientific">Lysobacter brunescens</name>
    <dbReference type="NCBI Taxonomy" id="262323"/>
    <lineage>
        <taxon>Bacteria</taxon>
        <taxon>Pseudomonadati</taxon>
        <taxon>Pseudomonadota</taxon>
        <taxon>Gammaproteobacteria</taxon>
        <taxon>Lysobacterales</taxon>
        <taxon>Lysobacteraceae</taxon>
        <taxon>Lysobacter</taxon>
    </lineage>
</organism>
<proteinExistence type="predicted"/>
<protein>
    <recommendedName>
        <fullName evidence="3">DUF4145 domain-containing protein</fullName>
    </recommendedName>
</protein>
<comment type="caution">
    <text evidence="1">The sequence shown here is derived from an EMBL/GenBank/DDBJ whole genome shotgun (WGS) entry which is preliminary data.</text>
</comment>
<reference evidence="2" key="1">
    <citation type="journal article" date="2019" name="Int. J. Syst. Evol. Microbiol.">
        <title>The Global Catalogue of Microorganisms (GCM) 10K type strain sequencing project: providing services to taxonomists for standard genome sequencing and annotation.</title>
        <authorList>
            <consortium name="The Broad Institute Genomics Platform"/>
            <consortium name="The Broad Institute Genome Sequencing Center for Infectious Disease"/>
            <person name="Wu L."/>
            <person name="Ma J."/>
        </authorList>
    </citation>
    <scope>NUCLEOTIDE SEQUENCE [LARGE SCALE GENOMIC DNA]</scope>
    <source>
        <strain evidence="2">CCUG 55585</strain>
    </source>
</reference>